<gene>
    <name evidence="5" type="ORF">GCM10011400_24430</name>
</gene>
<dbReference type="EMBL" id="BMHL01000003">
    <property type="protein sequence ID" value="GGC36883.1"/>
    <property type="molecule type" value="Genomic_DNA"/>
</dbReference>
<feature type="domain" description="Beta-ketoacyl-[acyl-carrier-protein] synthase III C-terminal" evidence="3">
    <location>
        <begin position="260"/>
        <end position="349"/>
    </location>
</feature>
<keyword evidence="2" id="KW-0012">Acyltransferase</keyword>
<dbReference type="Pfam" id="PF08541">
    <property type="entry name" value="ACP_syn_III_C"/>
    <property type="match status" value="1"/>
</dbReference>
<evidence type="ECO:0000259" key="4">
    <source>
        <dbReference type="Pfam" id="PF08545"/>
    </source>
</evidence>
<dbReference type="PANTHER" id="PTHR34069">
    <property type="entry name" value="3-OXOACYL-[ACYL-CARRIER-PROTEIN] SYNTHASE 3"/>
    <property type="match status" value="1"/>
</dbReference>
<keyword evidence="6" id="KW-1185">Reference proteome</keyword>
<reference evidence="6" key="1">
    <citation type="journal article" date="2019" name="Int. J. Syst. Evol. Microbiol.">
        <title>The Global Catalogue of Microorganisms (GCM) 10K type strain sequencing project: providing services to taxonomists for standard genome sequencing and annotation.</title>
        <authorList>
            <consortium name="The Broad Institute Genomics Platform"/>
            <consortium name="The Broad Institute Genome Sequencing Center for Infectious Disease"/>
            <person name="Wu L."/>
            <person name="Ma J."/>
        </authorList>
    </citation>
    <scope>NUCLEOTIDE SEQUENCE [LARGE SCALE GENOMIC DNA]</scope>
    <source>
        <strain evidence="6">CGMCC 1.15103</strain>
    </source>
</reference>
<dbReference type="NCBIfam" id="NF006829">
    <property type="entry name" value="PRK09352.1"/>
    <property type="match status" value="1"/>
</dbReference>
<sequence length="349" mass="37335">MLIMTAPVRSDRLHARILDIAGFLPDQVLTNEELAALYPEWPADKILAKTGIERRHIAATGQTAADLAYEAARNLFAQGAVSAQEVDFVILCTQAPDYVLPTSACLLQDRLGIATHAGALDVNLGCSGYVYGLSLAQGLVETGAARCVLLLTADTYSKYVHPLDKSVRTLFGDGATATAITASSDGSASIGPFVFGTDGRGAQNLIVKAGLFREPKSAASALEKEDASGNVRTDEHLYMNGAEVMAFSLAEVPKAATSLLEKAGMDREEIDFFVLHQANRFMLEALRKKMKVPEAKFPILMAQCGNTVSSTVPLALKQMKDDGLLMHGSRLMLLGFGVGYSWAGCIVNY</sequence>
<evidence type="ECO:0000256" key="2">
    <source>
        <dbReference type="ARBA" id="ARBA00023315"/>
    </source>
</evidence>
<organism evidence="5 6">
    <name type="scientific">Paraburkholderia caffeinilytica</name>
    <dbReference type="NCBI Taxonomy" id="1761016"/>
    <lineage>
        <taxon>Bacteria</taxon>
        <taxon>Pseudomonadati</taxon>
        <taxon>Pseudomonadota</taxon>
        <taxon>Betaproteobacteria</taxon>
        <taxon>Burkholderiales</taxon>
        <taxon>Burkholderiaceae</taxon>
        <taxon>Paraburkholderia</taxon>
    </lineage>
</organism>
<comment type="caution">
    <text evidence="5">The sequence shown here is derived from an EMBL/GenBank/DDBJ whole genome shotgun (WGS) entry which is preliminary data.</text>
</comment>
<feature type="domain" description="Beta-ketoacyl-[acyl-carrier-protein] synthase III N-terminal" evidence="4">
    <location>
        <begin position="120"/>
        <end position="199"/>
    </location>
</feature>
<dbReference type="SUPFAM" id="SSF53901">
    <property type="entry name" value="Thiolase-like"/>
    <property type="match status" value="1"/>
</dbReference>
<dbReference type="Gene3D" id="3.40.47.10">
    <property type="match status" value="2"/>
</dbReference>
<proteinExistence type="predicted"/>
<evidence type="ECO:0000313" key="5">
    <source>
        <dbReference type="EMBL" id="GGC36883.1"/>
    </source>
</evidence>
<keyword evidence="1" id="KW-0808">Transferase</keyword>
<dbReference type="CDD" id="cd00830">
    <property type="entry name" value="KAS_III"/>
    <property type="match status" value="1"/>
</dbReference>
<evidence type="ECO:0000259" key="3">
    <source>
        <dbReference type="Pfam" id="PF08541"/>
    </source>
</evidence>
<accession>A0ABQ1MCC1</accession>
<dbReference type="PANTHER" id="PTHR34069:SF2">
    <property type="entry name" value="BETA-KETOACYL-[ACYL-CARRIER-PROTEIN] SYNTHASE III"/>
    <property type="match status" value="1"/>
</dbReference>
<dbReference type="InterPro" id="IPR013751">
    <property type="entry name" value="ACP_syn_III_N"/>
</dbReference>
<dbReference type="InterPro" id="IPR013747">
    <property type="entry name" value="ACP_syn_III_C"/>
</dbReference>
<name>A0ABQ1MCC1_9BURK</name>
<dbReference type="Pfam" id="PF08545">
    <property type="entry name" value="ACP_syn_III"/>
    <property type="match status" value="1"/>
</dbReference>
<dbReference type="InterPro" id="IPR016039">
    <property type="entry name" value="Thiolase-like"/>
</dbReference>
<evidence type="ECO:0000256" key="1">
    <source>
        <dbReference type="ARBA" id="ARBA00022679"/>
    </source>
</evidence>
<protein>
    <submittedName>
        <fullName evidence="5">3-oxoacyl-ACP synthase</fullName>
    </submittedName>
</protein>
<evidence type="ECO:0000313" key="6">
    <source>
        <dbReference type="Proteomes" id="UP000602004"/>
    </source>
</evidence>
<dbReference type="Proteomes" id="UP000602004">
    <property type="component" value="Unassembled WGS sequence"/>
</dbReference>